<gene>
    <name evidence="1" type="ORF">CEUSTIGMA_g1324.t1</name>
</gene>
<evidence type="ECO:0000313" key="2">
    <source>
        <dbReference type="Proteomes" id="UP000232323"/>
    </source>
</evidence>
<dbReference type="AlphaFoldDB" id="A0A250WSR7"/>
<dbReference type="Proteomes" id="UP000232323">
    <property type="component" value="Unassembled WGS sequence"/>
</dbReference>
<dbReference type="EMBL" id="BEGY01000005">
    <property type="protein sequence ID" value="GAX73874.1"/>
    <property type="molecule type" value="Genomic_DNA"/>
</dbReference>
<sequence length="101" mass="11291">MRELSVYPIGTRAERQISRNLPSELQLEEALEAKEGSALYVQHKLLSRALTVAQTTRASQILCGISEQVTNVHFLFVFKNAGLEIDNTSTFNIVIPSKDDE</sequence>
<organism evidence="1 2">
    <name type="scientific">Chlamydomonas eustigma</name>
    <dbReference type="NCBI Taxonomy" id="1157962"/>
    <lineage>
        <taxon>Eukaryota</taxon>
        <taxon>Viridiplantae</taxon>
        <taxon>Chlorophyta</taxon>
        <taxon>core chlorophytes</taxon>
        <taxon>Chlorophyceae</taxon>
        <taxon>CS clade</taxon>
        <taxon>Chlamydomonadales</taxon>
        <taxon>Chlamydomonadaceae</taxon>
        <taxon>Chlamydomonas</taxon>
    </lineage>
</organism>
<accession>A0A250WSR7</accession>
<protein>
    <submittedName>
        <fullName evidence="1">Uncharacterized protein</fullName>
    </submittedName>
</protein>
<keyword evidence="2" id="KW-1185">Reference proteome</keyword>
<name>A0A250WSR7_9CHLO</name>
<reference evidence="1 2" key="1">
    <citation type="submission" date="2017-08" db="EMBL/GenBank/DDBJ databases">
        <title>Acidophilic green algal genome provides insights into adaptation to an acidic environment.</title>
        <authorList>
            <person name="Hirooka S."/>
            <person name="Hirose Y."/>
            <person name="Kanesaki Y."/>
            <person name="Higuchi S."/>
            <person name="Fujiwara T."/>
            <person name="Onuma R."/>
            <person name="Era A."/>
            <person name="Ohbayashi R."/>
            <person name="Uzuka A."/>
            <person name="Nozaki H."/>
            <person name="Yoshikawa H."/>
            <person name="Miyagishima S.Y."/>
        </authorList>
    </citation>
    <scope>NUCLEOTIDE SEQUENCE [LARGE SCALE GENOMIC DNA]</scope>
    <source>
        <strain evidence="1 2">NIES-2499</strain>
    </source>
</reference>
<evidence type="ECO:0000313" key="1">
    <source>
        <dbReference type="EMBL" id="GAX73874.1"/>
    </source>
</evidence>
<proteinExistence type="predicted"/>
<comment type="caution">
    <text evidence="1">The sequence shown here is derived from an EMBL/GenBank/DDBJ whole genome shotgun (WGS) entry which is preliminary data.</text>
</comment>